<evidence type="ECO:0000256" key="5">
    <source>
        <dbReference type="ARBA" id="ARBA00022723"/>
    </source>
</evidence>
<comment type="cofactor">
    <cofactor evidence="10">
        <name>Zn(2+)</name>
        <dbReference type="ChEBI" id="CHEBI:29105"/>
    </cofactor>
    <text evidence="10">Binds 1 zinc ion per subunit.</text>
</comment>
<dbReference type="GO" id="GO:0098552">
    <property type="term" value="C:side of membrane"/>
    <property type="evidence" value="ECO:0007669"/>
    <property type="project" value="UniProtKB-KW"/>
</dbReference>
<evidence type="ECO:0000313" key="17">
    <source>
        <dbReference type="Proteomes" id="UP000310200"/>
    </source>
</evidence>
<feature type="transmembrane region" description="Helical" evidence="12">
    <location>
        <begin position="1174"/>
        <end position="1192"/>
    </location>
</feature>
<evidence type="ECO:0000259" key="14">
    <source>
        <dbReference type="Pfam" id="PF11838"/>
    </source>
</evidence>
<evidence type="ECO:0000256" key="1">
    <source>
        <dbReference type="ARBA" id="ARBA00004609"/>
    </source>
</evidence>
<evidence type="ECO:0000256" key="10">
    <source>
        <dbReference type="PIRSR" id="PIRSR634016-3"/>
    </source>
</evidence>
<keyword evidence="4" id="KW-0645">Protease</keyword>
<dbReference type="GO" id="GO:0043171">
    <property type="term" value="P:peptide catabolic process"/>
    <property type="evidence" value="ECO:0007669"/>
    <property type="project" value="TreeGrafter"/>
</dbReference>
<feature type="domain" description="ERAP1-like C-terminal" evidence="14">
    <location>
        <begin position="939"/>
        <end position="1091"/>
    </location>
</feature>
<evidence type="ECO:0000256" key="4">
    <source>
        <dbReference type="ARBA" id="ARBA00022670"/>
    </source>
</evidence>
<accession>A0A4S2KTN8</accession>
<evidence type="ECO:0000259" key="15">
    <source>
        <dbReference type="Pfam" id="PF17900"/>
    </source>
</evidence>
<keyword evidence="9" id="KW-0449">Lipoprotein</keyword>
<dbReference type="CDD" id="cd09601">
    <property type="entry name" value="M1_APN-Q_like"/>
    <property type="match status" value="1"/>
</dbReference>
<evidence type="ECO:0000256" key="7">
    <source>
        <dbReference type="ARBA" id="ARBA00022833"/>
    </source>
</evidence>
<dbReference type="GO" id="GO:0008270">
    <property type="term" value="F:zinc ion binding"/>
    <property type="evidence" value="ECO:0007669"/>
    <property type="project" value="InterPro"/>
</dbReference>
<dbReference type="PANTHER" id="PTHR11533">
    <property type="entry name" value="PROTEASE M1 ZINC METALLOPROTEASE"/>
    <property type="match status" value="1"/>
</dbReference>
<dbReference type="Pfam" id="PF17900">
    <property type="entry name" value="Peptidase_M1_N"/>
    <property type="match status" value="1"/>
</dbReference>
<dbReference type="GO" id="GO:0006508">
    <property type="term" value="P:proteolysis"/>
    <property type="evidence" value="ECO:0007669"/>
    <property type="project" value="UniProtKB-KW"/>
</dbReference>
<comment type="similarity">
    <text evidence="2">Belongs to the peptidase M1 family.</text>
</comment>
<feature type="domain" description="Peptidase M1 membrane alanine aminopeptidase" evidence="13">
    <location>
        <begin position="837"/>
        <end position="925"/>
    </location>
</feature>
<dbReference type="GO" id="GO:0070006">
    <property type="term" value="F:metalloaminopeptidase activity"/>
    <property type="evidence" value="ECO:0007669"/>
    <property type="project" value="TreeGrafter"/>
</dbReference>
<dbReference type="SUPFAM" id="SSF63737">
    <property type="entry name" value="Leukotriene A4 hydrolase N-terminal domain"/>
    <property type="match status" value="1"/>
</dbReference>
<name>A0A4S2KTN8_9HYME</name>
<evidence type="ECO:0000256" key="2">
    <source>
        <dbReference type="ARBA" id="ARBA00010136"/>
    </source>
</evidence>
<organism evidence="16 17">
    <name type="scientific">Temnothorax longispinosus</name>
    <dbReference type="NCBI Taxonomy" id="300112"/>
    <lineage>
        <taxon>Eukaryota</taxon>
        <taxon>Metazoa</taxon>
        <taxon>Ecdysozoa</taxon>
        <taxon>Arthropoda</taxon>
        <taxon>Hexapoda</taxon>
        <taxon>Insecta</taxon>
        <taxon>Pterygota</taxon>
        <taxon>Neoptera</taxon>
        <taxon>Endopterygota</taxon>
        <taxon>Hymenoptera</taxon>
        <taxon>Apocrita</taxon>
        <taxon>Aculeata</taxon>
        <taxon>Formicoidea</taxon>
        <taxon>Formicidae</taxon>
        <taxon>Myrmicinae</taxon>
        <taxon>Temnothorax</taxon>
    </lineage>
</organism>
<dbReference type="Pfam" id="PF01433">
    <property type="entry name" value="Peptidase_M1"/>
    <property type="match status" value="2"/>
</dbReference>
<dbReference type="Gene3D" id="1.20.1280.290">
    <property type="match status" value="1"/>
</dbReference>
<comment type="caution">
    <text evidence="16">The sequence shown here is derived from an EMBL/GenBank/DDBJ whole genome shotgun (WGS) entry which is preliminary data.</text>
</comment>
<keyword evidence="5 10" id="KW-0479">Metal-binding</keyword>
<reference evidence="16 17" key="1">
    <citation type="journal article" date="2019" name="Philos. Trans. R. Soc. Lond., B, Biol. Sci.">
        <title>Ant behaviour and brain gene expression of defending hosts depend on the ecological success of the intruding social parasite.</title>
        <authorList>
            <person name="Kaur R."/>
            <person name="Stoldt M."/>
            <person name="Jongepier E."/>
            <person name="Feldmeyer B."/>
            <person name="Menzel F."/>
            <person name="Bornberg-Bauer E."/>
            <person name="Foitzik S."/>
        </authorList>
    </citation>
    <scope>NUCLEOTIDE SEQUENCE [LARGE SCALE GENOMIC DNA]</scope>
    <source>
        <tissue evidence="16">Whole body</tissue>
    </source>
</reference>
<evidence type="ECO:0000259" key="13">
    <source>
        <dbReference type="Pfam" id="PF01433"/>
    </source>
</evidence>
<dbReference type="InterPro" id="IPR045357">
    <property type="entry name" value="Aminopeptidase_N-like_N"/>
</dbReference>
<dbReference type="AlphaFoldDB" id="A0A4S2KTN8"/>
<dbReference type="GO" id="GO:0042277">
    <property type="term" value="F:peptide binding"/>
    <property type="evidence" value="ECO:0007669"/>
    <property type="project" value="TreeGrafter"/>
</dbReference>
<dbReference type="InterPro" id="IPR024571">
    <property type="entry name" value="ERAP1-like_C_dom"/>
</dbReference>
<feature type="transmembrane region" description="Helical" evidence="12">
    <location>
        <begin position="1204"/>
        <end position="1221"/>
    </location>
</feature>
<dbReference type="InterPro" id="IPR014782">
    <property type="entry name" value="Peptidase_M1_dom"/>
</dbReference>
<feature type="binding site" evidence="10">
    <location>
        <position position="356"/>
    </location>
    <ligand>
        <name>Zn(2+)</name>
        <dbReference type="ChEBI" id="CHEBI:29105"/>
        <note>catalytic</note>
    </ligand>
</feature>
<dbReference type="InterPro" id="IPR042097">
    <property type="entry name" value="Aminopeptidase_N-like_N_sf"/>
</dbReference>
<dbReference type="GO" id="GO:0004230">
    <property type="term" value="F:glutamyl aminopeptidase activity"/>
    <property type="evidence" value="ECO:0007669"/>
    <property type="project" value="UniProtKB-EC"/>
</dbReference>
<dbReference type="GO" id="GO:0005737">
    <property type="term" value="C:cytoplasm"/>
    <property type="evidence" value="ECO:0007669"/>
    <property type="project" value="TreeGrafter"/>
</dbReference>
<feature type="transmembrane region" description="Helical" evidence="12">
    <location>
        <begin position="1114"/>
        <end position="1138"/>
    </location>
</feature>
<proteinExistence type="inferred from homology"/>
<evidence type="ECO:0000256" key="12">
    <source>
        <dbReference type="SAM" id="Phobius"/>
    </source>
</evidence>
<dbReference type="Gene3D" id="1.25.50.20">
    <property type="match status" value="2"/>
</dbReference>
<feature type="domain" description="Peptidase M1 membrane alanine aminopeptidase" evidence="13">
    <location>
        <begin position="267"/>
        <end position="446"/>
    </location>
</feature>
<dbReference type="InterPro" id="IPR034016">
    <property type="entry name" value="M1_APN-typ"/>
</dbReference>
<keyword evidence="12" id="KW-1133">Transmembrane helix</keyword>
<dbReference type="Proteomes" id="UP000310200">
    <property type="component" value="Unassembled WGS sequence"/>
</dbReference>
<evidence type="ECO:0000256" key="9">
    <source>
        <dbReference type="ARBA" id="ARBA00023288"/>
    </source>
</evidence>
<feature type="domain" description="Aminopeptidase N-like N-terminal" evidence="15">
    <location>
        <begin position="17"/>
        <end position="218"/>
    </location>
</feature>
<keyword evidence="3" id="KW-0336">GPI-anchor</keyword>
<dbReference type="Gene3D" id="1.10.390.10">
    <property type="entry name" value="Neutral Protease Domain 2"/>
    <property type="match status" value="1"/>
</dbReference>
<dbReference type="InterPro" id="IPR050344">
    <property type="entry name" value="Peptidase_M1_aminopeptidases"/>
</dbReference>
<sequence>MSVCADIYYRLPNNTIPKHYEIKLKVDVEKNIFHGKSNVSIIIYEQTRTIHLHSICLNITTKTTTIENIDMRERTKHIARSNHQIVSNNISYWKEMEVIVIYFDYDLTPGNYTLNMEYMGIISDMSGSDMGGFFKIPFINEIRDRKWFVTTHNSATGIRRTFPCWDEPRIKARFKIIVQHHINYTALSNTLGYTREVDVNDGIVQTYFEETPAIPIYLVAIVLCNFPYTNIFENLRDWQRFEMNAILRSRPLFIHNDLIFARHVIANITRYFQDEWRQWRVFPMQEHVAVPGLIDDGMTTKWELTFYRDEDIIYDKEKDNIARKMDIACLIGRKIARQLLNSETSPSWWNHFWLNEGIAGVLFTSKIIDKIIPNSRMSDFFVVQILQESLYLDGQGIMKPLTPWKRTGNISDINSIFSFSYYIKAPAILRMVLHIVGEQVFWNATSKDFWAAVQTAYNETSALISSKINITQIIYPWRTQSHYPILNVTCDKNENSFIIRLKNPSETWRIPLTYTRQSKINFDTSPASIVTFKDKLNIPVPLKDDWIILNLQQSGYYRVNYDTEIWRRIACYLNSKNYKNIHVLNRAQIIDDAFYFTMTSQLNVSIFWELTSYLGQETEYAAWYPMIKVLERISYILPFPNESEYFKTMILEQLKSLLGTIEYSDESNDDYLMECLRQEAVKWACVLNDSSCKTTALNKLQRQLTDLVFRISPGWKKWTYCNGLSIANKAVLTSVCQMYMYETLFQRERKSLEFLACSKHFYINFIMKSEDYNETIFKTIKENGIDNIKFFHYNVAKHARDNSVLDHILENWERAKPTEISTTIALIDIINHIYSKEQLDKIIPNSRMSDLFVVQILQESLYLDEQRIMEFLTWEQKGNTISDINSIFFFSYYIKAPVILRMLQHIVTDQVFWNGIEIYLKKHTCYIAVSYTHLDVYKRQGYYRVNYDAENWRRIACYLNSENYKNIHVVNRAQIIDDAFYFTMTKQLDASIFWELTRYLSRETKYVVWYPMIKVLERISHIFQFPDESKYVKTIILGQLKPLLQTIKYNEDRNDSYLMECLRQEAVKWACVLNDSSCKTIALNKLRQHFTDIVESIPSRSKSRKMILEDYKEIVGFCAMFTTMAQMLSGTLICRNIYKKGSARGVDPMPFLGGIGICILMLRHAWMLGDSNMINANIFGLLTSTIYMIIYYRYAPNTNEVLKLTYKVTIFVVIFLVYAQIEDPTNVEYRFGIVITLLLCIL</sequence>
<comment type="subcellular location">
    <subcellularLocation>
        <location evidence="1">Cell membrane</location>
        <topology evidence="1">Lipid-anchor</topology>
        <topology evidence="1">GPI-anchor</topology>
    </subcellularLocation>
</comment>
<evidence type="ECO:0000256" key="6">
    <source>
        <dbReference type="ARBA" id="ARBA00022801"/>
    </source>
</evidence>
<evidence type="ECO:0000256" key="8">
    <source>
        <dbReference type="ARBA" id="ARBA00023049"/>
    </source>
</evidence>
<dbReference type="Gene3D" id="2.60.40.1910">
    <property type="match status" value="1"/>
</dbReference>
<dbReference type="Pfam" id="PF11838">
    <property type="entry name" value="ERAP1_C"/>
    <property type="match status" value="2"/>
</dbReference>
<gene>
    <name evidence="16" type="ORF">DBV15_01536</name>
</gene>
<feature type="site" description="Transition state stabilizer" evidence="11">
    <location>
        <position position="422"/>
    </location>
</feature>
<evidence type="ECO:0000313" key="16">
    <source>
        <dbReference type="EMBL" id="TGZ53210.1"/>
    </source>
</evidence>
<dbReference type="Pfam" id="PF03083">
    <property type="entry name" value="MtN3_slv"/>
    <property type="match status" value="1"/>
</dbReference>
<protein>
    <submittedName>
        <fullName evidence="16">Uncharacterized protein</fullName>
    </submittedName>
</protein>
<dbReference type="STRING" id="300112.A0A4S2KTN8"/>
<dbReference type="GO" id="GO:0005886">
    <property type="term" value="C:plasma membrane"/>
    <property type="evidence" value="ECO:0007669"/>
    <property type="project" value="UniProtKB-SubCell"/>
</dbReference>
<keyword evidence="3" id="KW-0325">Glycoprotein</keyword>
<keyword evidence="6" id="KW-0378">Hydrolase</keyword>
<dbReference type="InterPro" id="IPR004316">
    <property type="entry name" value="SWEET_rpt"/>
</dbReference>
<keyword evidence="12" id="KW-0472">Membrane</keyword>
<feature type="transmembrane region" description="Helical" evidence="12">
    <location>
        <begin position="1150"/>
        <end position="1168"/>
    </location>
</feature>
<dbReference type="EMBL" id="QBLH01001083">
    <property type="protein sequence ID" value="TGZ53210.1"/>
    <property type="molecule type" value="Genomic_DNA"/>
</dbReference>
<keyword evidence="7 10" id="KW-0862">Zinc</keyword>
<evidence type="ECO:0000256" key="3">
    <source>
        <dbReference type="ARBA" id="ARBA00022622"/>
    </source>
</evidence>
<keyword evidence="8" id="KW-0482">Metalloprotease</keyword>
<keyword evidence="17" id="KW-1185">Reference proteome</keyword>
<dbReference type="SUPFAM" id="SSF55486">
    <property type="entry name" value="Metalloproteases ('zincins'), catalytic domain"/>
    <property type="match status" value="2"/>
</dbReference>
<dbReference type="PANTHER" id="PTHR11533:SF294">
    <property type="entry name" value="THYROTROPIN-RELEASING HORMONE-DEGRADING ECTOENZYME"/>
    <property type="match status" value="1"/>
</dbReference>
<evidence type="ECO:0000256" key="11">
    <source>
        <dbReference type="PIRSR" id="PIRSR634016-4"/>
    </source>
</evidence>
<dbReference type="Gene3D" id="2.60.40.1730">
    <property type="entry name" value="tricorn interacting facor f3 domain"/>
    <property type="match status" value="1"/>
</dbReference>
<keyword evidence="12" id="KW-0812">Transmembrane</keyword>
<dbReference type="GO" id="GO:0005615">
    <property type="term" value="C:extracellular space"/>
    <property type="evidence" value="ECO:0007669"/>
    <property type="project" value="TreeGrafter"/>
</dbReference>
<feature type="domain" description="ERAP1-like C-terminal" evidence="14">
    <location>
        <begin position="546"/>
        <end position="760"/>
    </location>
</feature>
<dbReference type="PRINTS" id="PR00756">
    <property type="entry name" value="ALADIPTASE"/>
</dbReference>
<dbReference type="InterPro" id="IPR027268">
    <property type="entry name" value="Peptidase_M4/M1_CTD_sf"/>
</dbReference>
<dbReference type="InterPro" id="IPR001930">
    <property type="entry name" value="Peptidase_M1"/>
</dbReference>